<dbReference type="PANTHER" id="PTHR40112">
    <property type="entry name" value="H2HPP ISOMERASE"/>
    <property type="match status" value="1"/>
</dbReference>
<gene>
    <name evidence="2" type="ORF">A7K91_11075</name>
</gene>
<dbReference type="RefSeq" id="WP_068678715.1">
    <property type="nucleotide sequence ID" value="NZ_LYPA01000022.1"/>
</dbReference>
<dbReference type="Proteomes" id="UP000092024">
    <property type="component" value="Unassembled WGS sequence"/>
</dbReference>
<dbReference type="InterPro" id="IPR011051">
    <property type="entry name" value="RmlC_Cupin_sf"/>
</dbReference>
<name>A0A1A5YUI6_9BACL</name>
<sequence>MKKLNEWENAEPGVKRKIFNPGEAVMMMEVHFQEGAEGYLHSHPHEQMSYCIEGQLEFSIDGVKTILSAGETIVIPGNAEHGCRALKASKLLDTFTPLRLDLLGRL</sequence>
<dbReference type="OrthoDB" id="9811153at2"/>
<dbReference type="SUPFAM" id="SSF51182">
    <property type="entry name" value="RmlC-like cupins"/>
    <property type="match status" value="1"/>
</dbReference>
<dbReference type="Gene3D" id="2.60.120.10">
    <property type="entry name" value="Jelly Rolls"/>
    <property type="match status" value="1"/>
</dbReference>
<dbReference type="InterPro" id="IPR013096">
    <property type="entry name" value="Cupin_2"/>
</dbReference>
<reference evidence="2 3" key="1">
    <citation type="submission" date="2016-05" db="EMBL/GenBank/DDBJ databases">
        <title>Paenibacillus oryzae. sp. nov., isolated from the rice root.</title>
        <authorList>
            <person name="Zhang J."/>
            <person name="Zhang X."/>
        </authorList>
    </citation>
    <scope>NUCLEOTIDE SEQUENCE [LARGE SCALE GENOMIC DNA]</scope>
    <source>
        <strain evidence="2 3">1DrF-4</strain>
    </source>
</reference>
<dbReference type="Pfam" id="PF07883">
    <property type="entry name" value="Cupin_2"/>
    <property type="match status" value="1"/>
</dbReference>
<feature type="domain" description="Cupin type-2" evidence="1">
    <location>
        <begin position="29"/>
        <end position="87"/>
    </location>
</feature>
<dbReference type="AlphaFoldDB" id="A0A1A5YUI6"/>
<evidence type="ECO:0000313" key="2">
    <source>
        <dbReference type="EMBL" id="OBR69045.1"/>
    </source>
</evidence>
<proteinExistence type="predicted"/>
<dbReference type="InterPro" id="IPR025499">
    <property type="entry name" value="KdgF"/>
</dbReference>
<dbReference type="STRING" id="1844972.A7K91_11075"/>
<dbReference type="EMBL" id="LYPA01000022">
    <property type="protein sequence ID" value="OBR69045.1"/>
    <property type="molecule type" value="Genomic_DNA"/>
</dbReference>
<accession>A0A1A5YUI6</accession>
<dbReference type="InterPro" id="IPR052535">
    <property type="entry name" value="Bacilysin_H2HPP_isomerase"/>
</dbReference>
<dbReference type="InterPro" id="IPR014710">
    <property type="entry name" value="RmlC-like_jellyroll"/>
</dbReference>
<keyword evidence="3" id="KW-1185">Reference proteome</keyword>
<evidence type="ECO:0000259" key="1">
    <source>
        <dbReference type="Pfam" id="PF07883"/>
    </source>
</evidence>
<organism evidence="2 3">
    <name type="scientific">Paenibacillus oryzae</name>
    <dbReference type="NCBI Taxonomy" id="1844972"/>
    <lineage>
        <taxon>Bacteria</taxon>
        <taxon>Bacillati</taxon>
        <taxon>Bacillota</taxon>
        <taxon>Bacilli</taxon>
        <taxon>Bacillales</taxon>
        <taxon>Paenibacillaceae</taxon>
        <taxon>Paenibacillus</taxon>
    </lineage>
</organism>
<dbReference type="PANTHER" id="PTHR40112:SF1">
    <property type="entry name" value="H2HPP ISOMERASE"/>
    <property type="match status" value="1"/>
</dbReference>
<evidence type="ECO:0000313" key="3">
    <source>
        <dbReference type="Proteomes" id="UP000092024"/>
    </source>
</evidence>
<dbReference type="CDD" id="cd02238">
    <property type="entry name" value="cupin_KdgF"/>
    <property type="match status" value="1"/>
</dbReference>
<dbReference type="PIRSF" id="PIRSF029883">
    <property type="entry name" value="KdgF"/>
    <property type="match status" value="1"/>
</dbReference>
<protein>
    <submittedName>
        <fullName evidence="2">Cupin</fullName>
    </submittedName>
</protein>
<comment type="caution">
    <text evidence="2">The sequence shown here is derived from an EMBL/GenBank/DDBJ whole genome shotgun (WGS) entry which is preliminary data.</text>
</comment>